<feature type="region of interest" description="Disordered" evidence="2">
    <location>
        <begin position="156"/>
        <end position="175"/>
    </location>
</feature>
<name>A0A6P4YF91_BRABE</name>
<gene>
    <name evidence="6" type="primary">LOC109472553</name>
</gene>
<dbReference type="PANTHER" id="PTHR23282">
    <property type="entry name" value="APICAL ENDOSOMAL GLYCOPROTEIN PRECURSOR"/>
    <property type="match status" value="1"/>
</dbReference>
<dbReference type="SUPFAM" id="SSF49899">
    <property type="entry name" value="Concanavalin A-like lectins/glucanases"/>
    <property type="match status" value="1"/>
</dbReference>
<proteinExistence type="predicted"/>
<dbReference type="InterPro" id="IPR000998">
    <property type="entry name" value="MAM_dom"/>
</dbReference>
<organism evidence="5 6">
    <name type="scientific">Branchiostoma belcheri</name>
    <name type="common">Amphioxus</name>
    <dbReference type="NCBI Taxonomy" id="7741"/>
    <lineage>
        <taxon>Eukaryota</taxon>
        <taxon>Metazoa</taxon>
        <taxon>Chordata</taxon>
        <taxon>Cephalochordata</taxon>
        <taxon>Leptocardii</taxon>
        <taxon>Amphioxiformes</taxon>
        <taxon>Branchiostomatidae</taxon>
        <taxon>Branchiostoma</taxon>
    </lineage>
</organism>
<dbReference type="SUPFAM" id="SSF55486">
    <property type="entry name" value="Metalloproteases ('zincins'), catalytic domain"/>
    <property type="match status" value="1"/>
</dbReference>
<keyword evidence="5" id="KW-1185">Reference proteome</keyword>
<evidence type="ECO:0000256" key="1">
    <source>
        <dbReference type="PROSITE-ProRule" id="PRU01211"/>
    </source>
</evidence>
<dbReference type="Gene3D" id="3.40.390.10">
    <property type="entry name" value="Collagenase (Catalytic Domain)"/>
    <property type="match status" value="1"/>
</dbReference>
<dbReference type="PANTHER" id="PTHR23282:SF142">
    <property type="entry name" value="MAM DOMAIN-CONTAINING PROTEIN"/>
    <property type="match status" value="1"/>
</dbReference>
<evidence type="ECO:0000256" key="2">
    <source>
        <dbReference type="SAM" id="MobiDB-lite"/>
    </source>
</evidence>
<feature type="domain" description="MAM" evidence="3">
    <location>
        <begin position="134"/>
        <end position="295"/>
    </location>
</feature>
<dbReference type="Gene3D" id="2.60.120.200">
    <property type="match status" value="1"/>
</dbReference>
<evidence type="ECO:0000259" key="4">
    <source>
        <dbReference type="PROSITE" id="PS51864"/>
    </source>
</evidence>
<evidence type="ECO:0000313" key="5">
    <source>
        <dbReference type="Proteomes" id="UP000515135"/>
    </source>
</evidence>
<dbReference type="OrthoDB" id="6107927at2759"/>
<reference evidence="6" key="1">
    <citation type="submission" date="2025-08" db="UniProtKB">
        <authorList>
            <consortium name="RefSeq"/>
        </authorList>
    </citation>
    <scope>IDENTIFICATION</scope>
    <source>
        <tissue evidence="6">Gonad</tissue>
    </source>
</reference>
<dbReference type="GO" id="GO:0004222">
    <property type="term" value="F:metalloendopeptidase activity"/>
    <property type="evidence" value="ECO:0007669"/>
    <property type="project" value="InterPro"/>
</dbReference>
<dbReference type="RefSeq" id="XP_019627895.1">
    <property type="nucleotide sequence ID" value="XM_019772336.1"/>
</dbReference>
<dbReference type="AlphaFoldDB" id="A0A6P4YF91"/>
<dbReference type="PROSITE" id="PS50060">
    <property type="entry name" value="MAM_2"/>
    <property type="match status" value="1"/>
</dbReference>
<dbReference type="GeneID" id="109472553"/>
<sequence>MRSGNANFKLSGKRYTTLGLPYDTQSVIHYGPRTASINGKKTIVSKDPTKKIGRSKGWTDLDVLKVNTLYKCDATVTGEPIAKWQGTTELTPTHAGKQTTPRDTMPTSVTMSTVPLEMTTDETTTATRVRATRVVCTFDEDLCGFTEGTSDDFNWSWSQEGKGTPSRRTGPKSDHTIGHGRFLFIEANKKAPGKKAHGLSPVYSTTGPHCLTFYYHMRGQGIGSLNVYLRTVGMGTNDDRKLWSLSGPQGNKWSKAGVTFNTAANFQVIFEGVRGTSAQGDIAIDDMILDTGPCA</sequence>
<dbReference type="Proteomes" id="UP000515135">
    <property type="component" value="Unplaced"/>
</dbReference>
<dbReference type="KEGG" id="bbel:109472553"/>
<evidence type="ECO:0000313" key="6">
    <source>
        <dbReference type="RefSeq" id="XP_019627895.1"/>
    </source>
</evidence>
<comment type="caution">
    <text evidence="1">Lacks conserved residue(s) required for the propagation of feature annotation.</text>
</comment>
<dbReference type="CDD" id="cd06263">
    <property type="entry name" value="MAM"/>
    <property type="match status" value="1"/>
</dbReference>
<dbReference type="InterPro" id="IPR051560">
    <property type="entry name" value="MAM_domain-containing"/>
</dbReference>
<dbReference type="GO" id="GO:0006508">
    <property type="term" value="P:proteolysis"/>
    <property type="evidence" value="ECO:0007669"/>
    <property type="project" value="InterPro"/>
</dbReference>
<dbReference type="InterPro" id="IPR001506">
    <property type="entry name" value="Peptidase_M12A"/>
</dbReference>
<dbReference type="InterPro" id="IPR013320">
    <property type="entry name" value="ConA-like_dom_sf"/>
</dbReference>
<dbReference type="PRINTS" id="PR00020">
    <property type="entry name" value="MAMDOMAIN"/>
</dbReference>
<evidence type="ECO:0000259" key="3">
    <source>
        <dbReference type="PROSITE" id="PS50060"/>
    </source>
</evidence>
<dbReference type="GO" id="GO:0016020">
    <property type="term" value="C:membrane"/>
    <property type="evidence" value="ECO:0007669"/>
    <property type="project" value="InterPro"/>
</dbReference>
<feature type="domain" description="Peptidase M12A" evidence="4">
    <location>
        <begin position="1"/>
        <end position="73"/>
    </location>
</feature>
<protein>
    <submittedName>
        <fullName evidence="6">MAM domain-containing protein 2-like</fullName>
    </submittedName>
</protein>
<dbReference type="SMART" id="SM00137">
    <property type="entry name" value="MAM"/>
    <property type="match status" value="1"/>
</dbReference>
<dbReference type="PROSITE" id="PS51864">
    <property type="entry name" value="ASTACIN"/>
    <property type="match status" value="1"/>
</dbReference>
<dbReference type="Pfam" id="PF00629">
    <property type="entry name" value="MAM"/>
    <property type="match status" value="1"/>
</dbReference>
<accession>A0A6P4YF91</accession>
<dbReference type="Pfam" id="PF01400">
    <property type="entry name" value="Astacin"/>
    <property type="match status" value="1"/>
</dbReference>
<dbReference type="InterPro" id="IPR024079">
    <property type="entry name" value="MetalloPept_cat_dom_sf"/>
</dbReference>